<organism evidence="1 2">
    <name type="scientific">Robinsoniella peoriensis</name>
    <dbReference type="NCBI Taxonomy" id="180332"/>
    <lineage>
        <taxon>Bacteria</taxon>
        <taxon>Bacillati</taxon>
        <taxon>Bacillota</taxon>
        <taxon>Clostridia</taxon>
        <taxon>Lachnospirales</taxon>
        <taxon>Lachnospiraceae</taxon>
        <taxon>Robinsoniella</taxon>
    </lineage>
</organism>
<dbReference type="RefSeq" id="WP_044295702.1">
    <property type="nucleotide sequence ID" value="NZ_JTGN01000006.1"/>
</dbReference>
<evidence type="ECO:0000313" key="1">
    <source>
        <dbReference type="EMBL" id="TLC98139.1"/>
    </source>
</evidence>
<evidence type="ECO:0000313" key="2">
    <source>
        <dbReference type="Proteomes" id="UP000306509"/>
    </source>
</evidence>
<name>A0A4U8Q0F2_9FIRM</name>
<proteinExistence type="predicted"/>
<dbReference type="EMBL" id="QGQD01000104">
    <property type="protein sequence ID" value="TLC98139.1"/>
    <property type="molecule type" value="Genomic_DNA"/>
</dbReference>
<dbReference type="STRING" id="180332.GCA_000797495_03414"/>
<dbReference type="AlphaFoldDB" id="A0A4U8Q0F2"/>
<comment type="caution">
    <text evidence="1">The sequence shown here is derived from an EMBL/GenBank/DDBJ whole genome shotgun (WGS) entry which is preliminary data.</text>
</comment>
<protein>
    <recommendedName>
        <fullName evidence="3">Nif11 domain-containing protein</fullName>
    </recommendedName>
</protein>
<evidence type="ECO:0008006" key="3">
    <source>
        <dbReference type="Google" id="ProtNLM"/>
    </source>
</evidence>
<keyword evidence="2" id="KW-1185">Reference proteome</keyword>
<reference evidence="1 2" key="1">
    <citation type="journal article" date="2019" name="Anaerobe">
        <title>Detection of Robinsoniella peoriensis in multiple bone samples of a trauma patient.</title>
        <authorList>
            <person name="Schrottner P."/>
            <person name="Hartwich K."/>
            <person name="Bunk B."/>
            <person name="Schober I."/>
            <person name="Helbig S."/>
            <person name="Rudolph W.W."/>
            <person name="Gunzer F."/>
        </authorList>
    </citation>
    <scope>NUCLEOTIDE SEQUENCE [LARGE SCALE GENOMIC DNA]</scope>
    <source>
        <strain evidence="1 2">DSM 106044</strain>
    </source>
</reference>
<sequence length="108" mass="11337">MNENLKPLFEQIAKDNELVEKFKQCKTAEEGYELALTVAQGYTLDEFREIMKKIDQQVKSTEGELTEADLDGVAGGLSTGDWLIIGGTSAAGVATITGGVIGAAAGGV</sequence>
<accession>A0A4U8Q0F2</accession>
<gene>
    <name evidence="1" type="ORF">DSM106044_05045</name>
</gene>
<dbReference type="Proteomes" id="UP000306509">
    <property type="component" value="Unassembled WGS sequence"/>
</dbReference>